<reference evidence="1 2" key="1">
    <citation type="journal article" date="2022" name="Front. Cell. Infect. Microbiol.">
        <title>The Genomes of Two Strains of Taenia crassiceps the Animal Model for the Study of Human Cysticercosis.</title>
        <authorList>
            <person name="Bobes R.J."/>
            <person name="Estrada K."/>
            <person name="Rios-Valencia D.G."/>
            <person name="Calderon-Gallegos A."/>
            <person name="de la Torre P."/>
            <person name="Carrero J.C."/>
            <person name="Sanchez-Flores A."/>
            <person name="Laclette J.P."/>
        </authorList>
    </citation>
    <scope>NUCLEOTIDE SEQUENCE [LARGE SCALE GENOMIC DNA]</scope>
    <source>
        <strain evidence="1">WFUcys</strain>
    </source>
</reference>
<accession>A0ABR4Q9W7</accession>
<name>A0ABR4Q9W7_9CEST</name>
<gene>
    <name evidence="1" type="ORF">TcWFU_010185</name>
</gene>
<proteinExistence type="predicted"/>
<keyword evidence="2" id="KW-1185">Reference proteome</keyword>
<evidence type="ECO:0000313" key="1">
    <source>
        <dbReference type="EMBL" id="KAL5106469.1"/>
    </source>
</evidence>
<comment type="caution">
    <text evidence="1">The sequence shown here is derived from an EMBL/GenBank/DDBJ whole genome shotgun (WGS) entry which is preliminary data.</text>
</comment>
<dbReference type="EMBL" id="JAKROA010000006">
    <property type="protein sequence ID" value="KAL5106469.1"/>
    <property type="molecule type" value="Genomic_DNA"/>
</dbReference>
<dbReference type="Proteomes" id="UP001651158">
    <property type="component" value="Unassembled WGS sequence"/>
</dbReference>
<evidence type="ECO:0000313" key="2">
    <source>
        <dbReference type="Proteomes" id="UP001651158"/>
    </source>
</evidence>
<protein>
    <submittedName>
        <fullName evidence="1">Uncharacterized protein</fullName>
    </submittedName>
</protein>
<organism evidence="1 2">
    <name type="scientific">Taenia crassiceps</name>
    <dbReference type="NCBI Taxonomy" id="6207"/>
    <lineage>
        <taxon>Eukaryota</taxon>
        <taxon>Metazoa</taxon>
        <taxon>Spiralia</taxon>
        <taxon>Lophotrochozoa</taxon>
        <taxon>Platyhelminthes</taxon>
        <taxon>Cestoda</taxon>
        <taxon>Eucestoda</taxon>
        <taxon>Cyclophyllidea</taxon>
        <taxon>Taeniidae</taxon>
        <taxon>Taenia</taxon>
    </lineage>
</organism>
<sequence>MSWELSSFGVRDSSCFCLYDSFFKLYDLLGFCYSLYRHMCRRADGLERTFKYKNVYSDVVVTDENQDLFN</sequence>